<dbReference type="EMBL" id="JAAIUW010000001">
    <property type="protein sequence ID" value="KAF7843812.1"/>
    <property type="molecule type" value="Genomic_DNA"/>
</dbReference>
<dbReference type="Proteomes" id="UP000634136">
    <property type="component" value="Unassembled WGS sequence"/>
</dbReference>
<proteinExistence type="predicted"/>
<accession>A0A835CLX2</accession>
<dbReference type="AlphaFoldDB" id="A0A835CLX2"/>
<name>A0A835CLX2_9FABA</name>
<reference evidence="1" key="1">
    <citation type="submission" date="2020-09" db="EMBL/GenBank/DDBJ databases">
        <title>Genome-Enabled Discovery of Anthraquinone Biosynthesis in Senna tora.</title>
        <authorList>
            <person name="Kang S.-H."/>
            <person name="Pandey R.P."/>
            <person name="Lee C.-M."/>
            <person name="Sim J.-S."/>
            <person name="Jeong J.-T."/>
            <person name="Choi B.-S."/>
            <person name="Jung M."/>
            <person name="Ginzburg D."/>
            <person name="Zhao K."/>
            <person name="Won S.Y."/>
            <person name="Oh T.-J."/>
            <person name="Yu Y."/>
            <person name="Kim N.-H."/>
            <person name="Lee O.R."/>
            <person name="Lee T.-H."/>
            <person name="Bashyal P."/>
            <person name="Kim T.-S."/>
            <person name="Lee W.-H."/>
            <person name="Kawkins C."/>
            <person name="Kim C.-K."/>
            <person name="Kim J.S."/>
            <person name="Ahn B.O."/>
            <person name="Rhee S.Y."/>
            <person name="Sohng J.K."/>
        </authorList>
    </citation>
    <scope>NUCLEOTIDE SEQUENCE</scope>
    <source>
        <tissue evidence="1">Leaf</tissue>
    </source>
</reference>
<organism evidence="1 2">
    <name type="scientific">Senna tora</name>
    <dbReference type="NCBI Taxonomy" id="362788"/>
    <lineage>
        <taxon>Eukaryota</taxon>
        <taxon>Viridiplantae</taxon>
        <taxon>Streptophyta</taxon>
        <taxon>Embryophyta</taxon>
        <taxon>Tracheophyta</taxon>
        <taxon>Spermatophyta</taxon>
        <taxon>Magnoliopsida</taxon>
        <taxon>eudicotyledons</taxon>
        <taxon>Gunneridae</taxon>
        <taxon>Pentapetalae</taxon>
        <taxon>rosids</taxon>
        <taxon>fabids</taxon>
        <taxon>Fabales</taxon>
        <taxon>Fabaceae</taxon>
        <taxon>Caesalpinioideae</taxon>
        <taxon>Cassia clade</taxon>
        <taxon>Senna</taxon>
    </lineage>
</organism>
<evidence type="ECO:0000313" key="2">
    <source>
        <dbReference type="Proteomes" id="UP000634136"/>
    </source>
</evidence>
<gene>
    <name evidence="1" type="ORF">G2W53_000717</name>
</gene>
<comment type="caution">
    <text evidence="1">The sequence shown here is derived from an EMBL/GenBank/DDBJ whole genome shotgun (WGS) entry which is preliminary data.</text>
</comment>
<evidence type="ECO:0000313" key="1">
    <source>
        <dbReference type="EMBL" id="KAF7843812.1"/>
    </source>
</evidence>
<sequence length="92" mass="10466">MDYFRHLNDPIILEGMPIKRGVEIALTQKITVLVVDSDARMVDVYDIGIKPEGRNVVASVRHIELFRFSRTLVAILCHNEHPKDRVLLATVS</sequence>
<keyword evidence="2" id="KW-1185">Reference proteome</keyword>
<protein>
    <submittedName>
        <fullName evidence="1">Uncharacterized protein</fullName>
    </submittedName>
</protein>